<evidence type="ECO:0000256" key="1">
    <source>
        <dbReference type="SAM" id="SignalP"/>
    </source>
</evidence>
<accession>A0A1I1N708</accession>
<feature type="signal peptide" evidence="1">
    <location>
        <begin position="1"/>
        <end position="19"/>
    </location>
</feature>
<keyword evidence="4" id="KW-1185">Reference proteome</keyword>
<name>A0A1I1N708_9FLAO</name>
<sequence>MKRISLLLLILLTLSLACSNNDKVDLTNVTFNFNHNWDGTKVTNADFNTLKFTNAYGNQMSIERLRYLISRIVFQKSNGKTIVLEGYNLVDVTNNETLSFMPSTFVTTGEYSNISFTFGFNNEANTNNYADLNTASWNVPDMLGGGYHYMQLDGKFLNDANEEQGYNYHAIRAVDTPGETPSFPQDTFIVVNLGPTTITDNATFNIEMNIAEWFKTPNTWNLNELNQTLMPNSAAQIMMYENGQNVFSLESVNQ</sequence>
<organism evidence="3 4">
    <name type="scientific">Algibacter pectinivorans</name>
    <dbReference type="NCBI Taxonomy" id="870482"/>
    <lineage>
        <taxon>Bacteria</taxon>
        <taxon>Pseudomonadati</taxon>
        <taxon>Bacteroidota</taxon>
        <taxon>Flavobacteriia</taxon>
        <taxon>Flavobacteriales</taxon>
        <taxon>Flavobacteriaceae</taxon>
        <taxon>Algibacter</taxon>
    </lineage>
</organism>
<reference evidence="4" key="1">
    <citation type="submission" date="2016-10" db="EMBL/GenBank/DDBJ databases">
        <authorList>
            <person name="Varghese N."/>
            <person name="Submissions S."/>
        </authorList>
    </citation>
    <scope>NUCLEOTIDE SEQUENCE [LARGE SCALE GENOMIC DNA]</scope>
    <source>
        <strain evidence="4">DSM 25730</strain>
    </source>
</reference>
<feature type="domain" description="Copper-binding protein MbnP-like" evidence="2">
    <location>
        <begin position="28"/>
        <end position="226"/>
    </location>
</feature>
<proteinExistence type="predicted"/>
<dbReference type="RefSeq" id="WP_092848873.1">
    <property type="nucleotide sequence ID" value="NZ_FOMI01000002.1"/>
</dbReference>
<gene>
    <name evidence="3" type="ORF">SAMN04487987_10232</name>
</gene>
<feature type="chain" id="PRO_5011646736" description="Copper-binding protein MbnP-like domain-containing protein" evidence="1">
    <location>
        <begin position="20"/>
        <end position="254"/>
    </location>
</feature>
<dbReference type="Proteomes" id="UP000199439">
    <property type="component" value="Unassembled WGS sequence"/>
</dbReference>
<dbReference type="PROSITE" id="PS51257">
    <property type="entry name" value="PROKAR_LIPOPROTEIN"/>
    <property type="match status" value="1"/>
</dbReference>
<evidence type="ECO:0000259" key="2">
    <source>
        <dbReference type="Pfam" id="PF20243"/>
    </source>
</evidence>
<evidence type="ECO:0000313" key="4">
    <source>
        <dbReference type="Proteomes" id="UP000199439"/>
    </source>
</evidence>
<dbReference type="STRING" id="870482.SAMN04487987_10232"/>
<dbReference type="OrthoDB" id="1422031at2"/>
<evidence type="ECO:0000313" key="3">
    <source>
        <dbReference type="EMBL" id="SFC92992.1"/>
    </source>
</evidence>
<dbReference type="InterPro" id="IPR046863">
    <property type="entry name" value="MbnP-like_dom"/>
</dbReference>
<keyword evidence="1" id="KW-0732">Signal</keyword>
<protein>
    <recommendedName>
        <fullName evidence="2">Copper-binding protein MbnP-like domain-containing protein</fullName>
    </recommendedName>
</protein>
<dbReference type="EMBL" id="FOMI01000002">
    <property type="protein sequence ID" value="SFC92992.1"/>
    <property type="molecule type" value="Genomic_DNA"/>
</dbReference>
<dbReference type="Pfam" id="PF20243">
    <property type="entry name" value="MbnP"/>
    <property type="match status" value="1"/>
</dbReference>
<dbReference type="AlphaFoldDB" id="A0A1I1N708"/>